<evidence type="ECO:0000259" key="1">
    <source>
        <dbReference type="Pfam" id="PF01521"/>
    </source>
</evidence>
<dbReference type="SUPFAM" id="SSF89360">
    <property type="entry name" value="HesB-like domain"/>
    <property type="match status" value="1"/>
</dbReference>
<feature type="domain" description="Core" evidence="1">
    <location>
        <begin position="1"/>
        <end position="105"/>
    </location>
</feature>
<sequence length="116" mass="13555">MKVHFTELAKDQLDSYYNEHQQQAGLQLLYDTDGCGCSVDGVFILTIQDEQEHVDMELSSNYRPVGIESRHAVFLDEEMTVDFLPKYQTFMLKSDQQIINPRMRFVSRRENDGEET</sequence>
<evidence type="ECO:0000313" key="2">
    <source>
        <dbReference type="EMBL" id="OEH94546.1"/>
    </source>
</evidence>
<keyword evidence="3" id="KW-1185">Reference proteome</keyword>
<accession>A0A1E5LKI3</accession>
<gene>
    <name evidence="2" type="ORF">BFG57_07715</name>
</gene>
<organism evidence="2 3">
    <name type="scientific">Bacillus solimangrovi</name>
    <dbReference type="NCBI Taxonomy" id="1305675"/>
    <lineage>
        <taxon>Bacteria</taxon>
        <taxon>Bacillati</taxon>
        <taxon>Bacillota</taxon>
        <taxon>Bacilli</taxon>
        <taxon>Bacillales</taxon>
        <taxon>Bacillaceae</taxon>
        <taxon>Bacillus</taxon>
    </lineage>
</organism>
<dbReference type="RefSeq" id="WP_069715480.1">
    <property type="nucleotide sequence ID" value="NZ_MJEH01000001.1"/>
</dbReference>
<dbReference type="STRING" id="1305675.BFG57_07715"/>
<protein>
    <recommendedName>
        <fullName evidence="1">Core domain-containing protein</fullName>
    </recommendedName>
</protein>
<dbReference type="InterPro" id="IPR000361">
    <property type="entry name" value="ATAP_core_dom"/>
</dbReference>
<dbReference type="EMBL" id="MJEH01000001">
    <property type="protein sequence ID" value="OEH94546.1"/>
    <property type="molecule type" value="Genomic_DNA"/>
</dbReference>
<dbReference type="Pfam" id="PF01521">
    <property type="entry name" value="Fe-S_biosyn"/>
    <property type="match status" value="1"/>
</dbReference>
<dbReference type="Gene3D" id="2.60.300.12">
    <property type="entry name" value="HesB-like domain"/>
    <property type="match status" value="1"/>
</dbReference>
<dbReference type="AlphaFoldDB" id="A0A1E5LKI3"/>
<proteinExistence type="predicted"/>
<dbReference type="InterPro" id="IPR035903">
    <property type="entry name" value="HesB-like_dom_sf"/>
</dbReference>
<evidence type="ECO:0000313" key="3">
    <source>
        <dbReference type="Proteomes" id="UP000095209"/>
    </source>
</evidence>
<reference evidence="2 3" key="1">
    <citation type="submission" date="2016-08" db="EMBL/GenBank/DDBJ databases">
        <title>Genome of Bacillus solimangrovi GH2-4.</title>
        <authorList>
            <person name="Lim S."/>
            <person name="Kim B.-C."/>
        </authorList>
    </citation>
    <scope>NUCLEOTIDE SEQUENCE [LARGE SCALE GENOMIC DNA]</scope>
    <source>
        <strain evidence="2 3">GH2-4</strain>
    </source>
</reference>
<name>A0A1E5LKI3_9BACI</name>
<dbReference type="Proteomes" id="UP000095209">
    <property type="component" value="Unassembled WGS sequence"/>
</dbReference>
<dbReference type="OrthoDB" id="2361087at2"/>
<comment type="caution">
    <text evidence="2">The sequence shown here is derived from an EMBL/GenBank/DDBJ whole genome shotgun (WGS) entry which is preliminary data.</text>
</comment>